<proteinExistence type="predicted"/>
<gene>
    <name evidence="2" type="ORF">JFP838_03040</name>
</gene>
<dbReference type="EMBL" id="CP010994">
    <property type="protein sequence ID" value="AMN34770.1"/>
    <property type="molecule type" value="Genomic_DNA"/>
</dbReference>
<sequence length="263" mass="30624">MAYKIPFTKEQKDRLSEIGSKKKIQKAGSVLAYITKYANKETGYLDVSIERLHAKYAENKKKIVNGKKKAQISLTYFKKLADLLVDKGILSIKREGKLKFYGINYFSNEEKEDNDNDDTKEEKVQDDSSDEGLLEKLAKTYKGVEYNVIATKKQLKTIAKALLVANNLNSNSVHDKCVQWLVFKKIKNSLQRINLVGAIRYIETILYEKLIEVQDDNFNVPMWLYNNIELPKVNFTQRNYSKDDFEKWDKEWQKDLWNGTALI</sequence>
<feature type="compositionally biased region" description="Acidic residues" evidence="1">
    <location>
        <begin position="110"/>
        <end position="119"/>
    </location>
</feature>
<name>A0A127EFP3_CLOPF</name>
<evidence type="ECO:0000313" key="2">
    <source>
        <dbReference type="EMBL" id="AMN34770.1"/>
    </source>
</evidence>
<reference evidence="2 3" key="1">
    <citation type="journal article" date="2016" name="PLoS ONE">
        <title>Plasmid Characterization and Chromosome Analysis of Two netF+ Clostridium perfringens Isolates Associated with Foal and Canine Necrotizing Enteritis.</title>
        <authorList>
            <person name="Mehdizadeh Gohari I."/>
            <person name="Kropinski A.M."/>
            <person name="Weese S.J."/>
            <person name="Parreira V.R."/>
            <person name="Whitehead A.E."/>
            <person name="Boerlin P."/>
            <person name="Prescott J.F."/>
        </authorList>
    </citation>
    <scope>NUCLEOTIDE SEQUENCE [LARGE SCALE GENOMIC DNA]</scope>
    <source>
        <strain evidence="2 3">JP838</strain>
    </source>
</reference>
<accession>A0A127EFP3</accession>
<dbReference type="RefSeq" id="WP_061426461.1">
    <property type="nucleotide sequence ID" value="NZ_CATNZO010000001.1"/>
</dbReference>
<evidence type="ECO:0000256" key="1">
    <source>
        <dbReference type="SAM" id="MobiDB-lite"/>
    </source>
</evidence>
<dbReference type="Proteomes" id="UP000070260">
    <property type="component" value="Chromosome"/>
</dbReference>
<protein>
    <submittedName>
        <fullName evidence="2">Uncharacterized protein</fullName>
    </submittedName>
</protein>
<dbReference type="PATRIC" id="fig|1502.177.peg.593"/>
<feature type="region of interest" description="Disordered" evidence="1">
    <location>
        <begin position="110"/>
        <end position="130"/>
    </location>
</feature>
<dbReference type="AlphaFoldDB" id="A0A127EFP3"/>
<organism evidence="2 3">
    <name type="scientific">Clostridium perfringens</name>
    <dbReference type="NCBI Taxonomy" id="1502"/>
    <lineage>
        <taxon>Bacteria</taxon>
        <taxon>Bacillati</taxon>
        <taxon>Bacillota</taxon>
        <taxon>Clostridia</taxon>
        <taxon>Eubacteriales</taxon>
        <taxon>Clostridiaceae</taxon>
        <taxon>Clostridium</taxon>
    </lineage>
</organism>
<evidence type="ECO:0000313" key="3">
    <source>
        <dbReference type="Proteomes" id="UP000070260"/>
    </source>
</evidence>